<evidence type="ECO:0000256" key="1">
    <source>
        <dbReference type="ARBA" id="ARBA00012452"/>
    </source>
</evidence>
<dbReference type="Proteomes" id="UP000078595">
    <property type="component" value="Chromosome 10"/>
</dbReference>
<dbReference type="InterPro" id="IPR040079">
    <property type="entry name" value="Glutathione_S-Trfase"/>
</dbReference>
<dbReference type="GeneID" id="28971768"/>
<evidence type="ECO:0000256" key="2">
    <source>
        <dbReference type="ARBA" id="ARBA00022679"/>
    </source>
</evidence>
<dbReference type="PROSITE" id="PS50405">
    <property type="entry name" value="GST_CTER"/>
    <property type="match status" value="1"/>
</dbReference>
<feature type="region of interest" description="Disordered" evidence="4">
    <location>
        <begin position="307"/>
        <end position="326"/>
    </location>
</feature>
<dbReference type="VEuPathDB" id="FungiDB:I303_08069"/>
<reference evidence="7" key="1">
    <citation type="submission" date="2013-07" db="EMBL/GenBank/DDBJ databases">
        <title>The Genome Sequence of Cryptococcus dejecticola CBS10117.</title>
        <authorList>
            <consortium name="The Broad Institute Genome Sequencing Platform"/>
            <person name="Cuomo C."/>
            <person name="Litvintseva A."/>
            <person name="Chen Y."/>
            <person name="Heitman J."/>
            <person name="Sun S."/>
            <person name="Springer D."/>
            <person name="Dromer F."/>
            <person name="Young S.K."/>
            <person name="Zeng Q."/>
            <person name="Gargeya S."/>
            <person name="Fitzgerald M."/>
            <person name="Abouelleil A."/>
            <person name="Alvarado L."/>
            <person name="Berlin A.M."/>
            <person name="Chapman S.B."/>
            <person name="Dewar J."/>
            <person name="Goldberg J."/>
            <person name="Griggs A."/>
            <person name="Gujja S."/>
            <person name="Hansen M."/>
            <person name="Howarth C."/>
            <person name="Imamovic A."/>
            <person name="Larimer J."/>
            <person name="McCowan C."/>
            <person name="Murphy C."/>
            <person name="Pearson M."/>
            <person name="Priest M."/>
            <person name="Roberts A."/>
            <person name="Saif S."/>
            <person name="Shea T."/>
            <person name="Sykes S."/>
            <person name="Wortman J."/>
            <person name="Nusbaum C."/>
            <person name="Birren B."/>
        </authorList>
    </citation>
    <scope>NUCLEOTIDE SEQUENCE [LARGE SCALE GENOMIC DNA]</scope>
    <source>
        <strain evidence="7">CBS 10117</strain>
    </source>
</reference>
<feature type="region of interest" description="Disordered" evidence="4">
    <location>
        <begin position="199"/>
        <end position="293"/>
    </location>
</feature>
<dbReference type="GO" id="GO:0005737">
    <property type="term" value="C:cytoplasm"/>
    <property type="evidence" value="ECO:0007669"/>
    <property type="project" value="TreeGrafter"/>
</dbReference>
<keyword evidence="9" id="KW-1185">Reference proteome</keyword>
<dbReference type="OrthoDB" id="249703at2759"/>
<evidence type="ECO:0000259" key="6">
    <source>
        <dbReference type="PROSITE" id="PS50405"/>
    </source>
</evidence>
<dbReference type="STRING" id="1296121.A0A1A5ZWG9"/>
<accession>A0A1A5ZWG9</accession>
<feature type="compositionally biased region" description="Basic and acidic residues" evidence="4">
    <location>
        <begin position="200"/>
        <end position="221"/>
    </location>
</feature>
<dbReference type="PANTHER" id="PTHR43900:SF3">
    <property type="entry name" value="GLUTATHIONE S-TRANSFERASE RHO"/>
    <property type="match status" value="1"/>
</dbReference>
<dbReference type="InterPro" id="IPR036282">
    <property type="entry name" value="Glutathione-S-Trfase_C_sf"/>
</dbReference>
<dbReference type="InterPro" id="IPR004046">
    <property type="entry name" value="GST_C"/>
</dbReference>
<dbReference type="Gene3D" id="3.40.30.10">
    <property type="entry name" value="Glutaredoxin"/>
    <property type="match status" value="1"/>
</dbReference>
<sequence>MVFVLYGNILATHYRIVLICAAEMGLLDTPALELREVDWKDLWAPEIFNYERSPFKRIPWFEDTENGVKLYESRAIVKYMAKKIGSPLLPDLTDPVEYAKFEVACSLELADFSTWTKPLLHELVQKPHVFRQPTDQVLVDAYKATLKRTFQGYDRILAKQDYLAGDDITLVDFFHIPSAHWVWMVGGLPEFGPIKYSSPCKHDDDGNNKESQNKEKEKEDGTLPFPSDPATESQRKADGTWPLPNTKTVNQSDGTLPIPGNKTESDGTLPIPGNKTESDGTLPIPAGPPEGTRTKVEGTLPFAKPNVDQAQAHSDGTWRLPNTETETDGTLPIPHVRAWWNRLIERESVKKINSEFWIALKNAKAPEEGEAKW</sequence>
<feature type="domain" description="GST C-terminal" evidence="6">
    <location>
        <begin position="94"/>
        <end position="233"/>
    </location>
</feature>
<dbReference type="InterPro" id="IPR004045">
    <property type="entry name" value="Glutathione_S-Trfase_N"/>
</dbReference>
<dbReference type="SUPFAM" id="SSF47616">
    <property type="entry name" value="GST C-terminal domain-like"/>
    <property type="match status" value="1"/>
</dbReference>
<dbReference type="EC" id="2.5.1.18" evidence="1"/>
<evidence type="ECO:0000256" key="4">
    <source>
        <dbReference type="SAM" id="MobiDB-lite"/>
    </source>
</evidence>
<dbReference type="EMBL" id="CP144539">
    <property type="protein sequence ID" value="WWC65460.1"/>
    <property type="molecule type" value="Genomic_DNA"/>
</dbReference>
<dbReference type="InterPro" id="IPR010987">
    <property type="entry name" value="Glutathione-S-Trfase_C-like"/>
</dbReference>
<evidence type="ECO:0000256" key="3">
    <source>
        <dbReference type="ARBA" id="ARBA00047960"/>
    </source>
</evidence>
<gene>
    <name evidence="7" type="ORF">I303_08069</name>
    <name evidence="8" type="ORF">I303_108078</name>
</gene>
<dbReference type="KEGG" id="kdj:28971768"/>
<name>A0A1A5ZWG9_9TREE</name>
<evidence type="ECO:0000313" key="7">
    <source>
        <dbReference type="EMBL" id="OBR82155.1"/>
    </source>
</evidence>
<dbReference type="AlphaFoldDB" id="A0A1A5ZWG9"/>
<organism evidence="7">
    <name type="scientific">Kwoniella dejecticola CBS 10117</name>
    <dbReference type="NCBI Taxonomy" id="1296121"/>
    <lineage>
        <taxon>Eukaryota</taxon>
        <taxon>Fungi</taxon>
        <taxon>Dikarya</taxon>
        <taxon>Basidiomycota</taxon>
        <taxon>Agaricomycotina</taxon>
        <taxon>Tremellomycetes</taxon>
        <taxon>Tremellales</taxon>
        <taxon>Cryptococcaceae</taxon>
        <taxon>Kwoniella</taxon>
    </lineage>
</organism>
<feature type="compositionally biased region" description="Polar residues" evidence="4">
    <location>
        <begin position="243"/>
        <end position="254"/>
    </location>
</feature>
<reference evidence="8" key="3">
    <citation type="submission" date="2024-02" db="EMBL/GenBank/DDBJ databases">
        <title>Comparative genomics of Cryptococcus and Kwoniella reveals pathogenesis evolution and contrasting modes of karyotype evolution via chromosome fusion or intercentromeric recombination.</title>
        <authorList>
            <person name="Coelho M.A."/>
            <person name="David-Palma M."/>
            <person name="Shea T."/>
            <person name="Bowers K."/>
            <person name="McGinley-Smith S."/>
            <person name="Mohammad A.W."/>
            <person name="Gnirke A."/>
            <person name="Yurkov A.M."/>
            <person name="Nowrousian M."/>
            <person name="Sun S."/>
            <person name="Cuomo C.A."/>
            <person name="Heitman J."/>
        </authorList>
    </citation>
    <scope>NUCLEOTIDE SEQUENCE</scope>
    <source>
        <strain evidence="8">CBS 10117</strain>
    </source>
</reference>
<comment type="catalytic activity">
    <reaction evidence="3">
        <text>RX + glutathione = an S-substituted glutathione + a halide anion + H(+)</text>
        <dbReference type="Rhea" id="RHEA:16437"/>
        <dbReference type="ChEBI" id="CHEBI:15378"/>
        <dbReference type="ChEBI" id="CHEBI:16042"/>
        <dbReference type="ChEBI" id="CHEBI:17792"/>
        <dbReference type="ChEBI" id="CHEBI:57925"/>
        <dbReference type="ChEBI" id="CHEBI:90779"/>
        <dbReference type="EC" id="2.5.1.18"/>
    </reaction>
</comment>
<dbReference type="GO" id="GO:0006749">
    <property type="term" value="P:glutathione metabolic process"/>
    <property type="evidence" value="ECO:0007669"/>
    <property type="project" value="TreeGrafter"/>
</dbReference>
<dbReference type="SFLD" id="SFLDS00019">
    <property type="entry name" value="Glutathione_Transferase_(cytos"/>
    <property type="match status" value="1"/>
</dbReference>
<dbReference type="GO" id="GO:0004364">
    <property type="term" value="F:glutathione transferase activity"/>
    <property type="evidence" value="ECO:0007669"/>
    <property type="project" value="UniProtKB-EC"/>
</dbReference>
<feature type="domain" description="GST N-terminal" evidence="5">
    <location>
        <begin position="1"/>
        <end position="88"/>
    </location>
</feature>
<dbReference type="PANTHER" id="PTHR43900">
    <property type="entry name" value="GLUTATHIONE S-TRANSFERASE RHO"/>
    <property type="match status" value="1"/>
</dbReference>
<proteinExistence type="predicted"/>
<feature type="compositionally biased region" description="Polar residues" evidence="4">
    <location>
        <begin position="308"/>
        <end position="324"/>
    </location>
</feature>
<dbReference type="PROSITE" id="PS50404">
    <property type="entry name" value="GST_NTER"/>
    <property type="match status" value="1"/>
</dbReference>
<dbReference type="EMBL" id="KI894036">
    <property type="protein sequence ID" value="OBR82155.1"/>
    <property type="molecule type" value="Genomic_DNA"/>
</dbReference>
<dbReference type="Gene3D" id="1.20.1050.10">
    <property type="match status" value="1"/>
</dbReference>
<dbReference type="RefSeq" id="XP_018259997.1">
    <property type="nucleotide sequence ID" value="XM_018411329.1"/>
</dbReference>
<evidence type="ECO:0000259" key="5">
    <source>
        <dbReference type="PROSITE" id="PS50404"/>
    </source>
</evidence>
<evidence type="ECO:0000313" key="9">
    <source>
        <dbReference type="Proteomes" id="UP000078595"/>
    </source>
</evidence>
<dbReference type="InterPro" id="IPR036249">
    <property type="entry name" value="Thioredoxin-like_sf"/>
</dbReference>
<evidence type="ECO:0000313" key="8">
    <source>
        <dbReference type="EMBL" id="WWC65460.1"/>
    </source>
</evidence>
<dbReference type="SUPFAM" id="SSF52833">
    <property type="entry name" value="Thioredoxin-like"/>
    <property type="match status" value="1"/>
</dbReference>
<reference evidence="8" key="2">
    <citation type="submission" date="2013-07" db="EMBL/GenBank/DDBJ databases">
        <authorList>
            <consortium name="The Broad Institute Genome Sequencing Platform"/>
            <person name="Cuomo C."/>
            <person name="Litvintseva A."/>
            <person name="Chen Y."/>
            <person name="Heitman J."/>
            <person name="Sun S."/>
            <person name="Springer D."/>
            <person name="Dromer F."/>
            <person name="Young S.K."/>
            <person name="Zeng Q."/>
            <person name="Gargeya S."/>
            <person name="Fitzgerald M."/>
            <person name="Abouelleil A."/>
            <person name="Alvarado L."/>
            <person name="Berlin A.M."/>
            <person name="Chapman S.B."/>
            <person name="Dewar J."/>
            <person name="Goldberg J."/>
            <person name="Griggs A."/>
            <person name="Gujja S."/>
            <person name="Hansen M."/>
            <person name="Howarth C."/>
            <person name="Imamovic A."/>
            <person name="Larimer J."/>
            <person name="McCowan C."/>
            <person name="Murphy C."/>
            <person name="Pearson M."/>
            <person name="Priest M."/>
            <person name="Roberts A."/>
            <person name="Saif S."/>
            <person name="Shea T."/>
            <person name="Sykes S."/>
            <person name="Wortman J."/>
            <person name="Nusbaum C."/>
            <person name="Birren B."/>
        </authorList>
    </citation>
    <scope>NUCLEOTIDE SEQUENCE</scope>
    <source>
        <strain evidence="8">CBS 10117</strain>
    </source>
</reference>
<dbReference type="GO" id="GO:0043295">
    <property type="term" value="F:glutathione binding"/>
    <property type="evidence" value="ECO:0007669"/>
    <property type="project" value="TreeGrafter"/>
</dbReference>
<keyword evidence="2" id="KW-0808">Transferase</keyword>
<dbReference type="Pfam" id="PF00043">
    <property type="entry name" value="GST_C"/>
    <property type="match status" value="1"/>
</dbReference>
<protein>
    <recommendedName>
        <fullName evidence="1">glutathione transferase</fullName>
        <ecNumber evidence="1">2.5.1.18</ecNumber>
    </recommendedName>
</protein>